<name>A0AAE0ZT15_9GAST</name>
<dbReference type="InterPro" id="IPR000863">
    <property type="entry name" value="Sulfotransferase_dom"/>
</dbReference>
<comment type="similarity">
    <text evidence="1">Belongs to the sulfotransferase 1 family.</text>
</comment>
<evidence type="ECO:0000259" key="3">
    <source>
        <dbReference type="Pfam" id="PF00685"/>
    </source>
</evidence>
<dbReference type="SUPFAM" id="SSF52540">
    <property type="entry name" value="P-loop containing nucleoside triphosphate hydrolases"/>
    <property type="match status" value="1"/>
</dbReference>
<feature type="domain" description="Sulfotransferase" evidence="3">
    <location>
        <begin position="118"/>
        <end position="355"/>
    </location>
</feature>
<organism evidence="4 5">
    <name type="scientific">Elysia crispata</name>
    <name type="common">lettuce slug</name>
    <dbReference type="NCBI Taxonomy" id="231223"/>
    <lineage>
        <taxon>Eukaryota</taxon>
        <taxon>Metazoa</taxon>
        <taxon>Spiralia</taxon>
        <taxon>Lophotrochozoa</taxon>
        <taxon>Mollusca</taxon>
        <taxon>Gastropoda</taxon>
        <taxon>Heterobranchia</taxon>
        <taxon>Euthyneura</taxon>
        <taxon>Panpulmonata</taxon>
        <taxon>Sacoglossa</taxon>
        <taxon>Placobranchoidea</taxon>
        <taxon>Plakobranchidae</taxon>
        <taxon>Elysia</taxon>
    </lineage>
</organism>
<gene>
    <name evidence="4" type="ORF">RRG08_011548</name>
</gene>
<dbReference type="Pfam" id="PF00685">
    <property type="entry name" value="Sulfotransfer_1"/>
    <property type="match status" value="1"/>
</dbReference>
<dbReference type="InterPro" id="IPR027417">
    <property type="entry name" value="P-loop_NTPase"/>
</dbReference>
<proteinExistence type="inferred from homology"/>
<protein>
    <recommendedName>
        <fullName evidence="3">Sulfotransferase domain-containing protein</fullName>
    </recommendedName>
</protein>
<evidence type="ECO:0000313" key="5">
    <source>
        <dbReference type="Proteomes" id="UP001283361"/>
    </source>
</evidence>
<comment type="caution">
    <text evidence="4">The sequence shown here is derived from an EMBL/GenBank/DDBJ whole genome shotgun (WGS) entry which is preliminary data.</text>
</comment>
<dbReference type="PANTHER" id="PTHR11783">
    <property type="entry name" value="SULFOTRANSFERASE SULT"/>
    <property type="match status" value="1"/>
</dbReference>
<dbReference type="GO" id="GO:0008146">
    <property type="term" value="F:sulfotransferase activity"/>
    <property type="evidence" value="ECO:0007669"/>
    <property type="project" value="InterPro"/>
</dbReference>
<dbReference type="Proteomes" id="UP001283361">
    <property type="component" value="Unassembled WGS sequence"/>
</dbReference>
<evidence type="ECO:0000256" key="1">
    <source>
        <dbReference type="ARBA" id="ARBA00005771"/>
    </source>
</evidence>
<sequence length="367" mass="42183">MDRPGPRSKRKVDSRKTNLALWISVDRNQAWASESVVTMNGAASGKEEDAIFDPIGKFDVPTDNADRVEPRPEDNYGFPYRWLSSGIFVNGVPVFRCPVKIAPATHTRKMMALPMREDDVVLTGFVKSGNHWMVEILHMLTAGTTQYSDRLKEHDQLEFVNDLDALETLPSPRVLNTNVYMAHLPQQIAAKRVKIVHVLRNPKDTIVSLYFHMRQKSKSNFTLDNLLKGYVQDFYLYASHQFDFLRQIDEYIEAHPGHPILHVQYEDLKRDSVSVIRKLAKFLELDASEEFCGQVATAVSFDAMKKIDHERDPPKEVLDALKGKLKIYRKGEVGDWKNHLTVAQNEFLDHFIRAQEKKGVSHTFQYE</sequence>
<evidence type="ECO:0000256" key="2">
    <source>
        <dbReference type="ARBA" id="ARBA00022679"/>
    </source>
</evidence>
<evidence type="ECO:0000313" key="4">
    <source>
        <dbReference type="EMBL" id="KAK3775040.1"/>
    </source>
</evidence>
<reference evidence="4" key="1">
    <citation type="journal article" date="2023" name="G3 (Bethesda)">
        <title>A reference genome for the long-term kleptoplast-retaining sea slug Elysia crispata morphotype clarki.</title>
        <authorList>
            <person name="Eastman K.E."/>
            <person name="Pendleton A.L."/>
            <person name="Shaikh M.A."/>
            <person name="Suttiyut T."/>
            <person name="Ogas R."/>
            <person name="Tomko P."/>
            <person name="Gavelis G."/>
            <person name="Widhalm J.R."/>
            <person name="Wisecaver J.H."/>
        </authorList>
    </citation>
    <scope>NUCLEOTIDE SEQUENCE</scope>
    <source>
        <strain evidence="4">ECLA1</strain>
    </source>
</reference>
<dbReference type="EMBL" id="JAWDGP010003358">
    <property type="protein sequence ID" value="KAK3775040.1"/>
    <property type="molecule type" value="Genomic_DNA"/>
</dbReference>
<dbReference type="AlphaFoldDB" id="A0AAE0ZT15"/>
<accession>A0AAE0ZT15</accession>
<keyword evidence="5" id="KW-1185">Reference proteome</keyword>
<dbReference type="Gene3D" id="3.40.50.300">
    <property type="entry name" value="P-loop containing nucleotide triphosphate hydrolases"/>
    <property type="match status" value="1"/>
</dbReference>
<keyword evidence="2" id="KW-0808">Transferase</keyword>